<protein>
    <submittedName>
        <fullName evidence="2">Uncharacterized protein</fullName>
    </submittedName>
</protein>
<accession>A0A0L8H8Y7</accession>
<feature type="compositionally biased region" description="Low complexity" evidence="1">
    <location>
        <begin position="33"/>
        <end position="45"/>
    </location>
</feature>
<gene>
    <name evidence="2" type="ORF">OCBIM_22020002mg</name>
</gene>
<dbReference type="AlphaFoldDB" id="A0A0L8H8Y7"/>
<name>A0A0L8H8Y7_OCTBM</name>
<sequence>MIATIRRAQQIRKTLEEKYGEKPNTVRPESQVSTPTSKATPSTTSRQSQISLTIKESSENPTRDIDLSTLLQSIEETLHPALDNNIYFLSVLQ</sequence>
<organism evidence="2">
    <name type="scientific">Octopus bimaculoides</name>
    <name type="common">California two-spotted octopus</name>
    <dbReference type="NCBI Taxonomy" id="37653"/>
    <lineage>
        <taxon>Eukaryota</taxon>
        <taxon>Metazoa</taxon>
        <taxon>Spiralia</taxon>
        <taxon>Lophotrochozoa</taxon>
        <taxon>Mollusca</taxon>
        <taxon>Cephalopoda</taxon>
        <taxon>Coleoidea</taxon>
        <taxon>Octopodiformes</taxon>
        <taxon>Octopoda</taxon>
        <taxon>Incirrata</taxon>
        <taxon>Octopodidae</taxon>
        <taxon>Octopus</taxon>
    </lineage>
</organism>
<reference evidence="2" key="1">
    <citation type="submission" date="2015-07" db="EMBL/GenBank/DDBJ databases">
        <title>MeaNS - Measles Nucleotide Surveillance Program.</title>
        <authorList>
            <person name="Tran T."/>
            <person name="Druce J."/>
        </authorList>
    </citation>
    <scope>NUCLEOTIDE SEQUENCE</scope>
    <source>
        <strain evidence="2">UCB-OBI-ISO-001</strain>
        <tissue evidence="2">Gonad</tissue>
    </source>
</reference>
<proteinExistence type="predicted"/>
<feature type="region of interest" description="Disordered" evidence="1">
    <location>
        <begin position="14"/>
        <end position="61"/>
    </location>
</feature>
<dbReference type="EMBL" id="KQ418840">
    <property type="protein sequence ID" value="KOF85652.1"/>
    <property type="molecule type" value="Genomic_DNA"/>
</dbReference>
<evidence type="ECO:0000313" key="2">
    <source>
        <dbReference type="EMBL" id="KOF85652.1"/>
    </source>
</evidence>
<feature type="compositionally biased region" description="Polar residues" evidence="1">
    <location>
        <begin position="46"/>
        <end position="55"/>
    </location>
</feature>
<evidence type="ECO:0000256" key="1">
    <source>
        <dbReference type="SAM" id="MobiDB-lite"/>
    </source>
</evidence>